<evidence type="ECO:0000313" key="9">
    <source>
        <dbReference type="EMBL" id="MFB9680548.1"/>
    </source>
</evidence>
<dbReference type="InterPro" id="IPR005158">
    <property type="entry name" value="BTAD"/>
</dbReference>
<dbReference type="InterPro" id="IPR027417">
    <property type="entry name" value="P-loop_NTPase"/>
</dbReference>
<dbReference type="Gene3D" id="1.25.40.10">
    <property type="entry name" value="Tetratricopeptide repeat domain"/>
    <property type="match status" value="2"/>
</dbReference>
<evidence type="ECO:0000256" key="3">
    <source>
        <dbReference type="ARBA" id="ARBA00023015"/>
    </source>
</evidence>
<feature type="DNA-binding region" description="OmpR/PhoB-type" evidence="7">
    <location>
        <begin position="1"/>
        <end position="103"/>
    </location>
</feature>
<name>A0ABV5TN46_9ACTN</name>
<dbReference type="InterPro" id="IPR001867">
    <property type="entry name" value="OmpR/PhoB-type_DNA-bd"/>
</dbReference>
<dbReference type="CDD" id="cd15831">
    <property type="entry name" value="BTAD"/>
    <property type="match status" value="1"/>
</dbReference>
<dbReference type="InterPro" id="IPR019734">
    <property type="entry name" value="TPR_rpt"/>
</dbReference>
<dbReference type="SMART" id="SM00862">
    <property type="entry name" value="Trans_reg_C"/>
    <property type="match status" value="1"/>
</dbReference>
<evidence type="ECO:0000256" key="6">
    <source>
        <dbReference type="PROSITE-ProRule" id="PRU00339"/>
    </source>
</evidence>
<dbReference type="InterPro" id="IPR002182">
    <property type="entry name" value="NB-ARC"/>
</dbReference>
<dbReference type="PANTHER" id="PTHR35807:SF1">
    <property type="entry name" value="TRANSCRIPTIONAL REGULATOR REDD"/>
    <property type="match status" value="1"/>
</dbReference>
<evidence type="ECO:0000259" key="8">
    <source>
        <dbReference type="PROSITE" id="PS51755"/>
    </source>
</evidence>
<dbReference type="PROSITE" id="PS51755">
    <property type="entry name" value="OMPR_PHOB"/>
    <property type="match status" value="1"/>
</dbReference>
<dbReference type="PANTHER" id="PTHR35807">
    <property type="entry name" value="TRANSCRIPTIONAL REGULATOR REDD-RELATED"/>
    <property type="match status" value="1"/>
</dbReference>
<dbReference type="InterPro" id="IPR011990">
    <property type="entry name" value="TPR-like_helical_dom_sf"/>
</dbReference>
<dbReference type="Gene3D" id="1.10.8.430">
    <property type="entry name" value="Helical domain of apoptotic protease-activating factors"/>
    <property type="match status" value="1"/>
</dbReference>
<dbReference type="Proteomes" id="UP001589610">
    <property type="component" value="Unassembled WGS sequence"/>
</dbReference>
<evidence type="ECO:0000313" key="10">
    <source>
        <dbReference type="Proteomes" id="UP001589610"/>
    </source>
</evidence>
<evidence type="ECO:0000256" key="7">
    <source>
        <dbReference type="PROSITE-ProRule" id="PRU01091"/>
    </source>
</evidence>
<proteinExistence type="inferred from homology"/>
<dbReference type="Pfam" id="PF13424">
    <property type="entry name" value="TPR_12"/>
    <property type="match status" value="2"/>
</dbReference>
<gene>
    <name evidence="9" type="ORF">ACFFRH_34160</name>
</gene>
<keyword evidence="5" id="KW-0804">Transcription</keyword>
<sequence>MTRGEEVRFGVLGPLEVTREGLVVPVSAVKQRVVLATLLLHANRPVSLDLLIERIWDGTAEREGTRAAVQAHVGRLRGTLQAGAGLEGRSPIRTRDHGYGIEVTPDTLDLARFQDLVSRAAEAGDAEEEGALLRRALTLSRGPILANVPSASLHQVEVAWLTEEHLRVQARWFDVGLRLGRHDELVAELRTVTAAHPLREPFWAQLMLALHRSGRQAEALRAYESVVALLREELGVDPGGELRRLHRAILSDDPELALSPAAARTAIAPSTREVARADGGHDGPPVPAELPADAATFVGRRSELRLLHDVLTGDGPGRVAVVGAGGTGKSALAVHAAHGVAERFPDGLLYVNLHGATPNAEPLEPQEVLRRFLRSLGAAESAIPTEVEEAAGRFRSFTSGRRVLVVLDNARDAAQVRLLLPGGDGCGVLITSRRALGSLDGVAHQRLGMLPDEEALSLFARLVGSTRVAEEPGPAAEVVRQCGNLPLAVRIAAARLTNRPAWRISTLADRLATEHRRLSELRVDDHAVRASFMVSYQDLTANHDDADAARVFRLLGALDLPGVSVPVAAALAAVPHERAEELLDRLVDMQLVENPAPGRYAMHDLLRLFARERAAEQESREYLVRAVERVWHHYVATARTATGLVRPKARWRTEVGVQVPSSQDVGLTTKEHVYRWTDAETCNVLAVVAQATRASDHEVAAALAAAFAFPLYDRGRWGDQLELFTTAVRSAESSGEPDHLALAYSDRGWALSRLGHLREAIDDLRRSLEVYRRMGNHHRAATQLEGLGGVYRRLGDFENAIGHYLQALDGFREHGDPYLQGGALSNLGVTYQHAGRHREAIDAHTRSIAFLRDSGDTLAAAAALGNLAEGHRLAGEAKQAAVLFEETLALDHQEGLAGTYWEAEHLWGLGRALHDLGEDDEARRCWRRSAEILLTLRLIGAEERDAVVAADHPPTPEIIERHL</sequence>
<keyword evidence="6" id="KW-0802">TPR repeat</keyword>
<evidence type="ECO:0000256" key="4">
    <source>
        <dbReference type="ARBA" id="ARBA00023125"/>
    </source>
</evidence>
<keyword evidence="3" id="KW-0805">Transcription regulation</keyword>
<dbReference type="SUPFAM" id="SSF46894">
    <property type="entry name" value="C-terminal effector domain of the bipartite response regulators"/>
    <property type="match status" value="1"/>
</dbReference>
<evidence type="ECO:0000256" key="5">
    <source>
        <dbReference type="ARBA" id="ARBA00023163"/>
    </source>
</evidence>
<dbReference type="SUPFAM" id="SSF48452">
    <property type="entry name" value="TPR-like"/>
    <property type="match status" value="2"/>
</dbReference>
<evidence type="ECO:0000256" key="1">
    <source>
        <dbReference type="ARBA" id="ARBA00005820"/>
    </source>
</evidence>
<feature type="domain" description="OmpR/PhoB-type" evidence="8">
    <location>
        <begin position="1"/>
        <end position="103"/>
    </location>
</feature>
<dbReference type="RefSeq" id="WP_344745516.1">
    <property type="nucleotide sequence ID" value="NZ_BAAAWW010000067.1"/>
</dbReference>
<dbReference type="SUPFAM" id="SSF52540">
    <property type="entry name" value="P-loop containing nucleoside triphosphate hydrolases"/>
    <property type="match status" value="1"/>
</dbReference>
<dbReference type="EMBL" id="JBHMBS010000024">
    <property type="protein sequence ID" value="MFB9680548.1"/>
    <property type="molecule type" value="Genomic_DNA"/>
</dbReference>
<accession>A0ABV5TN46</accession>
<reference evidence="9 10" key="1">
    <citation type="submission" date="2024-09" db="EMBL/GenBank/DDBJ databases">
        <authorList>
            <person name="Sun Q."/>
            <person name="Mori K."/>
        </authorList>
    </citation>
    <scope>NUCLEOTIDE SEQUENCE [LARGE SCALE GENOMIC DNA]</scope>
    <source>
        <strain evidence="9 10">JCM 3028</strain>
    </source>
</reference>
<dbReference type="PRINTS" id="PR00364">
    <property type="entry name" value="DISEASERSIST"/>
</dbReference>
<comment type="similarity">
    <text evidence="1">Belongs to the AfsR/DnrI/RedD regulatory family.</text>
</comment>
<dbReference type="SMART" id="SM01043">
    <property type="entry name" value="BTAD"/>
    <property type="match status" value="1"/>
</dbReference>
<dbReference type="Pfam" id="PF00931">
    <property type="entry name" value="NB-ARC"/>
    <property type="match status" value="1"/>
</dbReference>
<dbReference type="Pfam" id="PF03704">
    <property type="entry name" value="BTAD"/>
    <property type="match status" value="1"/>
</dbReference>
<protein>
    <submittedName>
        <fullName evidence="9">BTAD domain-containing putative transcriptional regulator</fullName>
    </submittedName>
</protein>
<evidence type="ECO:0000256" key="2">
    <source>
        <dbReference type="ARBA" id="ARBA00022737"/>
    </source>
</evidence>
<dbReference type="Gene3D" id="1.10.10.10">
    <property type="entry name" value="Winged helix-like DNA-binding domain superfamily/Winged helix DNA-binding domain"/>
    <property type="match status" value="1"/>
</dbReference>
<keyword evidence="10" id="KW-1185">Reference proteome</keyword>
<dbReference type="InterPro" id="IPR051677">
    <property type="entry name" value="AfsR-DnrI-RedD_regulator"/>
</dbReference>
<feature type="repeat" description="TPR" evidence="6">
    <location>
        <begin position="781"/>
        <end position="814"/>
    </location>
</feature>
<dbReference type="InterPro" id="IPR042197">
    <property type="entry name" value="Apaf_helical"/>
</dbReference>
<dbReference type="InterPro" id="IPR016032">
    <property type="entry name" value="Sig_transdc_resp-reg_C-effctor"/>
</dbReference>
<dbReference type="SMART" id="SM00028">
    <property type="entry name" value="TPR"/>
    <property type="match status" value="6"/>
</dbReference>
<keyword evidence="4 7" id="KW-0238">DNA-binding</keyword>
<keyword evidence="2" id="KW-0677">Repeat</keyword>
<organism evidence="9 10">
    <name type="scientific">Streptosporangium vulgare</name>
    <dbReference type="NCBI Taxonomy" id="46190"/>
    <lineage>
        <taxon>Bacteria</taxon>
        <taxon>Bacillati</taxon>
        <taxon>Actinomycetota</taxon>
        <taxon>Actinomycetes</taxon>
        <taxon>Streptosporangiales</taxon>
        <taxon>Streptosporangiaceae</taxon>
        <taxon>Streptosporangium</taxon>
    </lineage>
</organism>
<dbReference type="Pfam" id="PF00486">
    <property type="entry name" value="Trans_reg_C"/>
    <property type="match status" value="1"/>
</dbReference>
<dbReference type="InterPro" id="IPR036388">
    <property type="entry name" value="WH-like_DNA-bd_sf"/>
</dbReference>
<dbReference type="PROSITE" id="PS50005">
    <property type="entry name" value="TPR"/>
    <property type="match status" value="1"/>
</dbReference>
<dbReference type="Gene3D" id="3.40.50.300">
    <property type="entry name" value="P-loop containing nucleotide triphosphate hydrolases"/>
    <property type="match status" value="1"/>
</dbReference>
<comment type="caution">
    <text evidence="9">The sequence shown here is derived from an EMBL/GenBank/DDBJ whole genome shotgun (WGS) entry which is preliminary data.</text>
</comment>